<dbReference type="Pfam" id="PF03466">
    <property type="entry name" value="LysR_substrate"/>
    <property type="match status" value="1"/>
</dbReference>
<dbReference type="RefSeq" id="WP_184094402.1">
    <property type="nucleotide sequence ID" value="NZ_AP023367.1"/>
</dbReference>
<name>A0A6S6QTV9_9FIRM</name>
<dbReference type="PROSITE" id="PS50931">
    <property type="entry name" value="HTH_LYSR"/>
    <property type="match status" value="1"/>
</dbReference>
<dbReference type="FunFam" id="1.10.10.10:FF:000001">
    <property type="entry name" value="LysR family transcriptional regulator"/>
    <property type="match status" value="1"/>
</dbReference>
<comment type="similarity">
    <text evidence="1">Belongs to the LysR transcriptional regulatory family.</text>
</comment>
<evidence type="ECO:0000256" key="3">
    <source>
        <dbReference type="ARBA" id="ARBA00023125"/>
    </source>
</evidence>
<reference evidence="5 6" key="1">
    <citation type="journal article" date="2016" name="Int. J. Syst. Evol. Microbiol.">
        <title>Descriptions of Anaerotaenia torta gen. nov., sp. nov. and Anaerocolumna cellulosilytica gen. nov., sp. nov. isolated from a methanogenic reactor of cattle waste.</title>
        <authorList>
            <person name="Uek A."/>
            <person name="Ohtaki Y."/>
            <person name="Kaku N."/>
            <person name="Ueki K."/>
        </authorList>
    </citation>
    <scope>NUCLEOTIDE SEQUENCE [LARGE SCALE GENOMIC DNA]</scope>
    <source>
        <strain evidence="5 6">SN021</strain>
    </source>
</reference>
<dbReference type="SUPFAM" id="SSF46785">
    <property type="entry name" value="Winged helix' DNA-binding domain"/>
    <property type="match status" value="1"/>
</dbReference>
<organism evidence="5 6">
    <name type="scientific">Anaerocolumna cellulosilytica</name>
    <dbReference type="NCBI Taxonomy" id="433286"/>
    <lineage>
        <taxon>Bacteria</taxon>
        <taxon>Bacillati</taxon>
        <taxon>Bacillota</taxon>
        <taxon>Clostridia</taxon>
        <taxon>Lachnospirales</taxon>
        <taxon>Lachnospiraceae</taxon>
        <taxon>Anaerocolumna</taxon>
    </lineage>
</organism>
<gene>
    <name evidence="5" type="ORF">acsn021_16330</name>
</gene>
<dbReference type="InterPro" id="IPR000847">
    <property type="entry name" value="LysR_HTH_N"/>
</dbReference>
<evidence type="ECO:0000313" key="6">
    <source>
        <dbReference type="Proteomes" id="UP000515561"/>
    </source>
</evidence>
<dbReference type="PRINTS" id="PR00039">
    <property type="entry name" value="HTHLYSR"/>
</dbReference>
<evidence type="ECO:0000313" key="5">
    <source>
        <dbReference type="EMBL" id="BCJ94064.1"/>
    </source>
</evidence>
<sequence length="301" mass="33714">MDLHYLKIFHTVAKCLSFKKASEKLHISQPALSIQVKKLEGQTGLKLFNKIGNKIFLSESGEMLYSYTRKIFAIVEDMENHINTIKEVIGGTINLGASNTPGTYILPYVIGEMKKKYPAVTVTLHVGDTSEITNLIENGTLDVAVNGGNGTYNTSIYVKKLFDDRLVVVASPKHTLSEKELVEPENLAELSFIVHNTTSQLYTYYKSFIGEYHIPENIGMHFGSIDAIKHAIYANLGVAIMPYYAVKLEVKMGLLKVLNINCDKLTYPYSMIYNKNKYLSLTTKTFIEVLTQCAEGSEIEC</sequence>
<proteinExistence type="inferred from homology"/>
<dbReference type="GO" id="GO:0003700">
    <property type="term" value="F:DNA-binding transcription factor activity"/>
    <property type="evidence" value="ECO:0007669"/>
    <property type="project" value="InterPro"/>
</dbReference>
<dbReference type="Gene3D" id="3.40.190.290">
    <property type="match status" value="1"/>
</dbReference>
<dbReference type="PANTHER" id="PTHR30126:SF64">
    <property type="entry name" value="HTH-TYPE TRANSCRIPTIONAL REGULATOR CITR"/>
    <property type="match status" value="1"/>
</dbReference>
<evidence type="ECO:0000256" key="4">
    <source>
        <dbReference type="ARBA" id="ARBA00023163"/>
    </source>
</evidence>
<dbReference type="InterPro" id="IPR036388">
    <property type="entry name" value="WH-like_DNA-bd_sf"/>
</dbReference>
<dbReference type="GO" id="GO:0000976">
    <property type="term" value="F:transcription cis-regulatory region binding"/>
    <property type="evidence" value="ECO:0007669"/>
    <property type="project" value="TreeGrafter"/>
</dbReference>
<dbReference type="EMBL" id="AP023367">
    <property type="protein sequence ID" value="BCJ94064.1"/>
    <property type="molecule type" value="Genomic_DNA"/>
</dbReference>
<dbReference type="Gene3D" id="1.10.10.10">
    <property type="entry name" value="Winged helix-like DNA-binding domain superfamily/Winged helix DNA-binding domain"/>
    <property type="match status" value="1"/>
</dbReference>
<keyword evidence="4" id="KW-0804">Transcription</keyword>
<protein>
    <submittedName>
        <fullName evidence="5">LysR family transcriptional regulator</fullName>
    </submittedName>
</protein>
<dbReference type="InterPro" id="IPR005119">
    <property type="entry name" value="LysR_subst-bd"/>
</dbReference>
<keyword evidence="3" id="KW-0238">DNA-binding</keyword>
<keyword evidence="2" id="KW-0805">Transcription regulation</keyword>
<keyword evidence="6" id="KW-1185">Reference proteome</keyword>
<evidence type="ECO:0000256" key="1">
    <source>
        <dbReference type="ARBA" id="ARBA00009437"/>
    </source>
</evidence>
<evidence type="ECO:0000256" key="2">
    <source>
        <dbReference type="ARBA" id="ARBA00023015"/>
    </source>
</evidence>
<accession>A0A6S6QTV9</accession>
<dbReference type="SUPFAM" id="SSF53850">
    <property type="entry name" value="Periplasmic binding protein-like II"/>
    <property type="match status" value="1"/>
</dbReference>
<dbReference type="KEGG" id="acel:acsn021_16330"/>
<dbReference type="InterPro" id="IPR036390">
    <property type="entry name" value="WH_DNA-bd_sf"/>
</dbReference>
<dbReference type="PANTHER" id="PTHR30126">
    <property type="entry name" value="HTH-TYPE TRANSCRIPTIONAL REGULATOR"/>
    <property type="match status" value="1"/>
</dbReference>
<dbReference type="Proteomes" id="UP000515561">
    <property type="component" value="Chromosome"/>
</dbReference>
<dbReference type="Pfam" id="PF00126">
    <property type="entry name" value="HTH_1"/>
    <property type="match status" value="1"/>
</dbReference>
<dbReference type="AlphaFoldDB" id="A0A6S6QTV9"/>